<keyword evidence="2" id="KW-1185">Reference proteome</keyword>
<accession>A0AAW2D898</accession>
<dbReference type="Proteomes" id="UP001459277">
    <property type="component" value="Unassembled WGS sequence"/>
</dbReference>
<reference evidence="1 2" key="1">
    <citation type="submission" date="2024-01" db="EMBL/GenBank/DDBJ databases">
        <title>A telomere-to-telomere, gap-free genome of sweet tea (Lithocarpus litseifolius).</title>
        <authorList>
            <person name="Zhou J."/>
        </authorList>
    </citation>
    <scope>NUCLEOTIDE SEQUENCE [LARGE SCALE GENOMIC DNA]</scope>
    <source>
        <strain evidence="1">Zhou-2022a</strain>
        <tissue evidence="1">Leaf</tissue>
    </source>
</reference>
<gene>
    <name evidence="1" type="ORF">SO802_014070</name>
</gene>
<dbReference type="EMBL" id="JAZDWU010000004">
    <property type="protein sequence ID" value="KAL0006509.1"/>
    <property type="molecule type" value="Genomic_DNA"/>
</dbReference>
<dbReference type="AlphaFoldDB" id="A0AAW2D898"/>
<sequence>MPGGASMDYEDPPRMSPPIFNGSTHDGVCIFVPTPGMPTPPLVHVNPTMATSSPTPTKRLYRLSRYRLRTLSRWRVCRDRDALVCMLPIAGPVMVTGISMQKVLIGENLGGCASICGSFLGENTGFQCVYCQQIEILEKTQMVYCIY</sequence>
<organism evidence="1 2">
    <name type="scientific">Lithocarpus litseifolius</name>
    <dbReference type="NCBI Taxonomy" id="425828"/>
    <lineage>
        <taxon>Eukaryota</taxon>
        <taxon>Viridiplantae</taxon>
        <taxon>Streptophyta</taxon>
        <taxon>Embryophyta</taxon>
        <taxon>Tracheophyta</taxon>
        <taxon>Spermatophyta</taxon>
        <taxon>Magnoliopsida</taxon>
        <taxon>eudicotyledons</taxon>
        <taxon>Gunneridae</taxon>
        <taxon>Pentapetalae</taxon>
        <taxon>rosids</taxon>
        <taxon>fabids</taxon>
        <taxon>Fagales</taxon>
        <taxon>Fagaceae</taxon>
        <taxon>Lithocarpus</taxon>
    </lineage>
</organism>
<evidence type="ECO:0000313" key="2">
    <source>
        <dbReference type="Proteomes" id="UP001459277"/>
    </source>
</evidence>
<protein>
    <submittedName>
        <fullName evidence="1">Uncharacterized protein</fullName>
    </submittedName>
</protein>
<name>A0AAW2D898_9ROSI</name>
<evidence type="ECO:0000313" key="1">
    <source>
        <dbReference type="EMBL" id="KAL0006509.1"/>
    </source>
</evidence>
<proteinExistence type="predicted"/>
<comment type="caution">
    <text evidence="1">The sequence shown here is derived from an EMBL/GenBank/DDBJ whole genome shotgun (WGS) entry which is preliminary data.</text>
</comment>